<keyword evidence="3" id="KW-1185">Reference proteome</keyword>
<dbReference type="Pfam" id="PF20583">
    <property type="entry name" value="DUF6786"/>
    <property type="match status" value="1"/>
</dbReference>
<feature type="signal peptide" evidence="1">
    <location>
        <begin position="1"/>
        <end position="17"/>
    </location>
</feature>
<dbReference type="RefSeq" id="WP_148707400.1">
    <property type="nucleotide sequence ID" value="NZ_QLLL01000008.1"/>
</dbReference>
<dbReference type="PROSITE" id="PS51257">
    <property type="entry name" value="PROKAR_LIPOPROTEIN"/>
    <property type="match status" value="1"/>
</dbReference>
<evidence type="ECO:0000313" key="3">
    <source>
        <dbReference type="Proteomes" id="UP000249547"/>
    </source>
</evidence>
<feature type="chain" id="PRO_5016445909" evidence="1">
    <location>
        <begin position="18"/>
        <end position="407"/>
    </location>
</feature>
<comment type="caution">
    <text evidence="2">The sequence shown here is derived from an EMBL/GenBank/DDBJ whole genome shotgun (WGS) entry which is preliminary data.</text>
</comment>
<accession>A0A327QF74</accession>
<reference evidence="2 3" key="1">
    <citation type="submission" date="2018-06" db="EMBL/GenBank/DDBJ databases">
        <title>Genomic Encyclopedia of Archaeal and Bacterial Type Strains, Phase II (KMG-II): from individual species to whole genera.</title>
        <authorList>
            <person name="Goeker M."/>
        </authorList>
    </citation>
    <scope>NUCLEOTIDE SEQUENCE [LARGE SCALE GENOMIC DNA]</scope>
    <source>
        <strain evidence="2 3">DSM 23857</strain>
    </source>
</reference>
<keyword evidence="1" id="KW-0732">Signal</keyword>
<evidence type="ECO:0000313" key="2">
    <source>
        <dbReference type="EMBL" id="RAJ00327.1"/>
    </source>
</evidence>
<dbReference type="OrthoDB" id="1113889at2"/>
<proteinExistence type="predicted"/>
<protein>
    <submittedName>
        <fullName evidence="2">Uncharacterized protein</fullName>
    </submittedName>
</protein>
<evidence type="ECO:0000256" key="1">
    <source>
        <dbReference type="SAM" id="SignalP"/>
    </source>
</evidence>
<sequence length="407" mass="45668">MLRKLLAISFSTLLLYACKNAPSSHQHHHTTTTKDAINEDQPYKAAMQFVGKYTKAIQLKDSTSPAVLTITPAWQGRIISSAVEVNGDNFGWLNYDLIAGQKSVSQVNLRGGEDRIDIAPDSFYFAPHDTIDATHWHTPPSFDTEPFQVTYQGRGVVTVEKDMHLLHHNGQTFDINVQRKLTLIARKDIPNYLDQDVPRAIKAVAHESENVFVNTGRIKWDGTTGQPAIRVTGMFPAGEQVWLLVPFNEEKMPTSQLDQYMKEVDYDVRSNTILVRLKGANPIAVGIPQAFGKNYIGVYDAESQQLTIVQFTLSRSKQFFKNNRWPMQSLSDGFAATVYYAGEKNDTAINSGYYYSIASYSPLSKVNTGGRLLHYHRTFHLVGTDKQLSGITKKLFGVTVQEIKQSN</sequence>
<organism evidence="2 3">
    <name type="scientific">Chitinophaga skermanii</name>
    <dbReference type="NCBI Taxonomy" id="331697"/>
    <lineage>
        <taxon>Bacteria</taxon>
        <taxon>Pseudomonadati</taxon>
        <taxon>Bacteroidota</taxon>
        <taxon>Chitinophagia</taxon>
        <taxon>Chitinophagales</taxon>
        <taxon>Chitinophagaceae</taxon>
        <taxon>Chitinophaga</taxon>
    </lineage>
</organism>
<dbReference type="EMBL" id="QLLL01000008">
    <property type="protein sequence ID" value="RAJ00327.1"/>
    <property type="molecule type" value="Genomic_DNA"/>
</dbReference>
<dbReference type="Proteomes" id="UP000249547">
    <property type="component" value="Unassembled WGS sequence"/>
</dbReference>
<dbReference type="InterPro" id="IPR046713">
    <property type="entry name" value="DUF6786"/>
</dbReference>
<gene>
    <name evidence="2" type="ORF">LX64_04029</name>
</gene>
<name>A0A327QF74_9BACT</name>
<dbReference type="AlphaFoldDB" id="A0A327QF74"/>